<dbReference type="PROSITE" id="PS50850">
    <property type="entry name" value="MFS"/>
    <property type="match status" value="1"/>
</dbReference>
<sequence length="403" mass="42668">MTISASHTDHPAHAHSHSPWLIANLLAQMAFGLLAMTLCLPSMQEWGTLFATDQSHVQLTFSGYVVAYGGLQLVYGPLSDRHGRKAILLVGLVIAGVASGLAVFATDIRWLTAARILQGAGCAASMVIGRSLVQDLFQGHQRTRVMAYVGMSLGLIPPLATLLGGQIHVRWGWQANFVLLAVLAPLLAIAAWQGLPASKPHAASDSHWLRAMLSAYRRLMREPRFLLYVVILAATTATFYVFLGGAPIVLKGYGIGPDGIGWFIMAVPISYIVGNFMTSRLIQGMGERRMMAAGQVFTLTGLVIMLALGLAGLKNPLAVALPLLLLGFGHGLLNPPALAGTVGVVPALAGSAAAVAGLMQQLTGATGAYLVGLVSHEGAVNLGWMMLAFSLVAACAQWWLHRR</sequence>
<keyword evidence="5 8" id="KW-0812">Transmembrane</keyword>
<dbReference type="OrthoDB" id="9814303at2"/>
<evidence type="ECO:0000313" key="10">
    <source>
        <dbReference type="EMBL" id="PVE41084.1"/>
    </source>
</evidence>
<keyword evidence="11" id="KW-1185">Reference proteome</keyword>
<feature type="transmembrane region" description="Helical" evidence="8">
    <location>
        <begin position="340"/>
        <end position="362"/>
    </location>
</feature>
<evidence type="ECO:0000259" key="9">
    <source>
        <dbReference type="PROSITE" id="PS50850"/>
    </source>
</evidence>
<feature type="transmembrane region" description="Helical" evidence="8">
    <location>
        <begin position="382"/>
        <end position="400"/>
    </location>
</feature>
<reference evidence="10" key="1">
    <citation type="submission" date="2017-04" db="EMBL/GenBank/DDBJ databases">
        <title>Unexpected and diverse lifestyles within the genus Limnohabitans.</title>
        <authorList>
            <person name="Kasalicky V."/>
            <person name="Mehrshad M."/>
            <person name="Andrei S.-A."/>
            <person name="Salcher M."/>
            <person name="Kratochvilova H."/>
            <person name="Simek K."/>
            <person name="Ghai R."/>
        </authorList>
    </citation>
    <scope>NUCLEOTIDE SEQUENCE [LARGE SCALE GENOMIC DNA]</scope>
    <source>
        <strain evidence="10">II-D5</strain>
    </source>
</reference>
<protein>
    <recommendedName>
        <fullName evidence="8">Bcr/CflA family efflux transporter</fullName>
    </recommendedName>
</protein>
<keyword evidence="8" id="KW-0997">Cell inner membrane</keyword>
<feature type="transmembrane region" description="Helical" evidence="8">
    <location>
        <begin position="145"/>
        <end position="167"/>
    </location>
</feature>
<dbReference type="Pfam" id="PF07690">
    <property type="entry name" value="MFS_1"/>
    <property type="match status" value="1"/>
</dbReference>
<dbReference type="EMBL" id="LFYT02000041">
    <property type="protein sequence ID" value="PVE41084.1"/>
    <property type="molecule type" value="Genomic_DNA"/>
</dbReference>
<dbReference type="NCBIfam" id="TIGR00710">
    <property type="entry name" value="efflux_Bcr_CflA"/>
    <property type="match status" value="1"/>
</dbReference>
<feature type="transmembrane region" description="Helical" evidence="8">
    <location>
        <begin position="173"/>
        <end position="192"/>
    </location>
</feature>
<feature type="transmembrane region" description="Helical" evidence="8">
    <location>
        <begin position="317"/>
        <end position="333"/>
    </location>
</feature>
<keyword evidence="6 8" id="KW-1133">Transmembrane helix</keyword>
<evidence type="ECO:0000256" key="3">
    <source>
        <dbReference type="ARBA" id="ARBA00022448"/>
    </source>
</evidence>
<accession>A0A2T7U8T3</accession>
<gene>
    <name evidence="10" type="ORF">H663_018985</name>
</gene>
<comment type="subcellular location">
    <subcellularLocation>
        <location evidence="8">Cell inner membrane</location>
        <topology evidence="8">Multi-pass membrane protein</topology>
    </subcellularLocation>
    <subcellularLocation>
        <location evidence="1">Cell membrane</location>
        <topology evidence="1">Multi-pass membrane protein</topology>
    </subcellularLocation>
</comment>
<dbReference type="PANTHER" id="PTHR43124">
    <property type="entry name" value="PURINE EFFLUX PUMP PBUE"/>
    <property type="match status" value="1"/>
</dbReference>
<feature type="transmembrane region" description="Helical" evidence="8">
    <location>
        <begin position="21"/>
        <end position="43"/>
    </location>
</feature>
<feature type="transmembrane region" description="Helical" evidence="8">
    <location>
        <begin position="290"/>
        <end position="311"/>
    </location>
</feature>
<dbReference type="GO" id="GO:0005886">
    <property type="term" value="C:plasma membrane"/>
    <property type="evidence" value="ECO:0007669"/>
    <property type="project" value="UniProtKB-SubCell"/>
</dbReference>
<dbReference type="Gene3D" id="1.20.1720.10">
    <property type="entry name" value="Multidrug resistance protein D"/>
    <property type="match status" value="1"/>
</dbReference>
<feature type="domain" description="Major facilitator superfamily (MFS) profile" evidence="9">
    <location>
        <begin position="20"/>
        <end position="403"/>
    </location>
</feature>
<comment type="similarity">
    <text evidence="2 8">Belongs to the major facilitator superfamily. Bcr/CmlA family.</text>
</comment>
<evidence type="ECO:0000313" key="11">
    <source>
        <dbReference type="Proteomes" id="UP000037507"/>
    </source>
</evidence>
<dbReference type="InterPro" id="IPR004812">
    <property type="entry name" value="Efflux_drug-R_Bcr/CmlA"/>
</dbReference>
<dbReference type="SUPFAM" id="SSF103473">
    <property type="entry name" value="MFS general substrate transporter"/>
    <property type="match status" value="1"/>
</dbReference>
<evidence type="ECO:0000256" key="2">
    <source>
        <dbReference type="ARBA" id="ARBA00006236"/>
    </source>
</evidence>
<comment type="caution">
    <text evidence="10">The sequence shown here is derived from an EMBL/GenBank/DDBJ whole genome shotgun (WGS) entry which is preliminary data.</text>
</comment>
<evidence type="ECO:0000256" key="4">
    <source>
        <dbReference type="ARBA" id="ARBA00022475"/>
    </source>
</evidence>
<evidence type="ECO:0000256" key="1">
    <source>
        <dbReference type="ARBA" id="ARBA00004651"/>
    </source>
</evidence>
<organism evidence="10 11">
    <name type="scientific">Limnohabitans planktonicus II-D5</name>
    <dbReference type="NCBI Taxonomy" id="1293045"/>
    <lineage>
        <taxon>Bacteria</taxon>
        <taxon>Pseudomonadati</taxon>
        <taxon>Pseudomonadota</taxon>
        <taxon>Betaproteobacteria</taxon>
        <taxon>Burkholderiales</taxon>
        <taxon>Comamonadaceae</taxon>
        <taxon>Limnohabitans</taxon>
    </lineage>
</organism>
<evidence type="ECO:0000256" key="8">
    <source>
        <dbReference type="RuleBase" id="RU365088"/>
    </source>
</evidence>
<dbReference type="PANTHER" id="PTHR43124:SF3">
    <property type="entry name" value="CHLORAMPHENICOL EFFLUX PUMP RV0191"/>
    <property type="match status" value="1"/>
</dbReference>
<keyword evidence="7 8" id="KW-0472">Membrane</keyword>
<keyword evidence="3 8" id="KW-0813">Transport</keyword>
<dbReference type="InterPro" id="IPR036259">
    <property type="entry name" value="MFS_trans_sf"/>
</dbReference>
<feature type="transmembrane region" description="Helical" evidence="8">
    <location>
        <begin position="260"/>
        <end position="278"/>
    </location>
</feature>
<feature type="transmembrane region" description="Helical" evidence="8">
    <location>
        <begin position="87"/>
        <end position="106"/>
    </location>
</feature>
<feature type="transmembrane region" description="Helical" evidence="8">
    <location>
        <begin position="112"/>
        <end position="133"/>
    </location>
</feature>
<proteinExistence type="inferred from homology"/>
<evidence type="ECO:0000256" key="6">
    <source>
        <dbReference type="ARBA" id="ARBA00022989"/>
    </source>
</evidence>
<dbReference type="AlphaFoldDB" id="A0A2T7U8T3"/>
<dbReference type="CDD" id="cd17320">
    <property type="entry name" value="MFS_MdfA_MDR_like"/>
    <property type="match status" value="1"/>
</dbReference>
<feature type="transmembrane region" description="Helical" evidence="8">
    <location>
        <begin position="55"/>
        <end position="75"/>
    </location>
</feature>
<dbReference type="GO" id="GO:1990961">
    <property type="term" value="P:xenobiotic detoxification by transmembrane export across the plasma membrane"/>
    <property type="evidence" value="ECO:0007669"/>
    <property type="project" value="InterPro"/>
</dbReference>
<dbReference type="InterPro" id="IPR050189">
    <property type="entry name" value="MFS_Efflux_Transporters"/>
</dbReference>
<dbReference type="RefSeq" id="WP_053173466.1">
    <property type="nucleotide sequence ID" value="NZ_LFYT02000041.1"/>
</dbReference>
<dbReference type="InterPro" id="IPR011701">
    <property type="entry name" value="MFS"/>
</dbReference>
<evidence type="ECO:0000256" key="7">
    <source>
        <dbReference type="ARBA" id="ARBA00023136"/>
    </source>
</evidence>
<name>A0A2T7U8T3_9BURK</name>
<dbReference type="STRING" id="1293045.H663_12540"/>
<dbReference type="GO" id="GO:0042910">
    <property type="term" value="F:xenobiotic transmembrane transporter activity"/>
    <property type="evidence" value="ECO:0007669"/>
    <property type="project" value="InterPro"/>
</dbReference>
<keyword evidence="4" id="KW-1003">Cell membrane</keyword>
<dbReference type="Proteomes" id="UP000037507">
    <property type="component" value="Unassembled WGS sequence"/>
</dbReference>
<dbReference type="InterPro" id="IPR020846">
    <property type="entry name" value="MFS_dom"/>
</dbReference>
<feature type="transmembrane region" description="Helical" evidence="8">
    <location>
        <begin position="225"/>
        <end position="248"/>
    </location>
</feature>
<evidence type="ECO:0000256" key="5">
    <source>
        <dbReference type="ARBA" id="ARBA00022692"/>
    </source>
</evidence>